<organism evidence="1 2">
    <name type="scientific">Bradyrhizobium yuanmingense</name>
    <dbReference type="NCBI Taxonomy" id="108015"/>
    <lineage>
        <taxon>Bacteria</taxon>
        <taxon>Pseudomonadati</taxon>
        <taxon>Pseudomonadota</taxon>
        <taxon>Alphaproteobacteria</taxon>
        <taxon>Hyphomicrobiales</taxon>
        <taxon>Nitrobacteraceae</taxon>
        <taxon>Bradyrhizobium</taxon>
    </lineage>
</organism>
<dbReference type="Proteomes" id="UP000051380">
    <property type="component" value="Unassembled WGS sequence"/>
</dbReference>
<evidence type="ECO:0000313" key="2">
    <source>
        <dbReference type="Proteomes" id="UP000051380"/>
    </source>
</evidence>
<dbReference type="PANTHER" id="PTHR33803:SF3">
    <property type="entry name" value="BLL1974 PROTEIN"/>
    <property type="match status" value="1"/>
</dbReference>
<reference evidence="1 2" key="1">
    <citation type="submission" date="2015-09" db="EMBL/GenBank/DDBJ databases">
        <title>Draft Genome Sequence of the Strain BR 3267 (Bradyrhizobium yuanmingense) recommended as inoculant for cowpea in Brazil.</title>
        <authorList>
            <person name="Simoes-Araujo J.L."/>
            <person name="Zilli J.E."/>
        </authorList>
    </citation>
    <scope>NUCLEOTIDE SEQUENCE [LARGE SCALE GENOMIC DNA]</scope>
    <source>
        <strain evidence="1 2">BR3267</strain>
    </source>
</reference>
<name>A0A0R3CGW1_9BRAD</name>
<proteinExistence type="predicted"/>
<dbReference type="EMBL" id="LJYF01000029">
    <property type="protein sequence ID" value="KRP93806.1"/>
    <property type="molecule type" value="Genomic_DNA"/>
</dbReference>
<sequence>MQGYDRHSLAANVITFSTDQAAAPAIKGISRLASKPGVKLRQSYLGAARTAAMMVFRYAHASNSSGHRQLRILRSRLGPIIRDIRRKIEGQSALENARPSAWPDHADSLAAAEPALLQLHSFYATQVECLGMEGRQRT</sequence>
<dbReference type="PANTHER" id="PTHR33803">
    <property type="entry name" value="IS1478 TRANSPOSASE"/>
    <property type="match status" value="1"/>
</dbReference>
<dbReference type="AlphaFoldDB" id="A0A0R3CGW1"/>
<evidence type="ECO:0000313" key="1">
    <source>
        <dbReference type="EMBL" id="KRP93806.1"/>
    </source>
</evidence>
<accession>A0A0R3CGW1</accession>
<gene>
    <name evidence="1" type="ORF">AOQ72_21255</name>
</gene>
<comment type="caution">
    <text evidence="1">The sequence shown here is derived from an EMBL/GenBank/DDBJ whole genome shotgun (WGS) entry which is preliminary data.</text>
</comment>
<protein>
    <submittedName>
        <fullName evidence="1">Uncharacterized protein</fullName>
    </submittedName>
</protein>